<reference evidence="2 3" key="1">
    <citation type="submission" date="2024-03" db="EMBL/GenBank/DDBJ databases">
        <authorList>
            <person name="Jo J.-H."/>
        </authorList>
    </citation>
    <scope>NUCLEOTIDE SEQUENCE [LARGE SCALE GENOMIC DNA]</scope>
    <source>
        <strain evidence="2 3">PS1R-30</strain>
    </source>
</reference>
<keyword evidence="1" id="KW-0812">Transmembrane</keyword>
<evidence type="ECO:0008006" key="4">
    <source>
        <dbReference type="Google" id="ProtNLM"/>
    </source>
</evidence>
<keyword evidence="1" id="KW-0472">Membrane</keyword>
<feature type="transmembrane region" description="Helical" evidence="1">
    <location>
        <begin position="13"/>
        <end position="32"/>
    </location>
</feature>
<dbReference type="Proteomes" id="UP001361239">
    <property type="component" value="Unassembled WGS sequence"/>
</dbReference>
<proteinExistence type="predicted"/>
<feature type="transmembrane region" description="Helical" evidence="1">
    <location>
        <begin position="168"/>
        <end position="189"/>
    </location>
</feature>
<sequence>MNFVQWLNSLDEFLYELMSWIVFFPVTMGKILRHPLQTMEYAEAQLSLAQDDQYRAAVSPPVFLILTLMVCQALELTVFGVNPVVASKHGLAALVNDNTTLLLLRLMLFGMFPLVLATRMVRKSALDLDRETLKAPFYAQCYAVAPFALMLSIGASITHLPIATAPAIGLGIVAAAFLFYGLLQVRWFAIKLEQSLAKAMLIASIGLIESIVFTFVIAALFAF</sequence>
<evidence type="ECO:0000256" key="1">
    <source>
        <dbReference type="SAM" id="Phobius"/>
    </source>
</evidence>
<comment type="caution">
    <text evidence="2">The sequence shown here is derived from an EMBL/GenBank/DDBJ whole genome shotgun (WGS) entry which is preliminary data.</text>
</comment>
<name>A0ABU8RZZ7_9SPHN</name>
<feature type="transmembrane region" description="Helical" evidence="1">
    <location>
        <begin position="142"/>
        <end position="162"/>
    </location>
</feature>
<dbReference type="RefSeq" id="WP_339588181.1">
    <property type="nucleotide sequence ID" value="NZ_JBBHJZ010000003.1"/>
</dbReference>
<keyword evidence="3" id="KW-1185">Reference proteome</keyword>
<protein>
    <recommendedName>
        <fullName evidence="4">Permease</fullName>
    </recommendedName>
</protein>
<gene>
    <name evidence="2" type="ORF">WG901_16460</name>
</gene>
<accession>A0ABU8RZZ7</accession>
<feature type="transmembrane region" description="Helical" evidence="1">
    <location>
        <begin position="101"/>
        <end position="121"/>
    </location>
</feature>
<feature type="transmembrane region" description="Helical" evidence="1">
    <location>
        <begin position="62"/>
        <end position="81"/>
    </location>
</feature>
<keyword evidence="1" id="KW-1133">Transmembrane helix</keyword>
<organism evidence="2 3">
    <name type="scientific">Novosphingobium anseongense</name>
    <dbReference type="NCBI Taxonomy" id="3133436"/>
    <lineage>
        <taxon>Bacteria</taxon>
        <taxon>Pseudomonadati</taxon>
        <taxon>Pseudomonadota</taxon>
        <taxon>Alphaproteobacteria</taxon>
        <taxon>Sphingomonadales</taxon>
        <taxon>Sphingomonadaceae</taxon>
        <taxon>Novosphingobium</taxon>
    </lineage>
</organism>
<dbReference type="EMBL" id="JBBHJZ010000003">
    <property type="protein sequence ID" value="MEJ5978246.1"/>
    <property type="molecule type" value="Genomic_DNA"/>
</dbReference>
<feature type="transmembrane region" description="Helical" evidence="1">
    <location>
        <begin position="201"/>
        <end position="222"/>
    </location>
</feature>
<evidence type="ECO:0000313" key="2">
    <source>
        <dbReference type="EMBL" id="MEJ5978246.1"/>
    </source>
</evidence>
<evidence type="ECO:0000313" key="3">
    <source>
        <dbReference type="Proteomes" id="UP001361239"/>
    </source>
</evidence>